<reference evidence="3 4" key="1">
    <citation type="journal article" date="2018" name="Cell">
        <title>The Chara Genome: Secondary Complexity and Implications for Plant Terrestrialization.</title>
        <authorList>
            <person name="Nishiyama T."/>
            <person name="Sakayama H."/>
            <person name="Vries J.D."/>
            <person name="Buschmann H."/>
            <person name="Saint-Marcoux D."/>
            <person name="Ullrich K.K."/>
            <person name="Haas F.B."/>
            <person name="Vanderstraeten L."/>
            <person name="Becker D."/>
            <person name="Lang D."/>
            <person name="Vosolsobe S."/>
            <person name="Rombauts S."/>
            <person name="Wilhelmsson P.K.I."/>
            <person name="Janitza P."/>
            <person name="Kern R."/>
            <person name="Heyl A."/>
            <person name="Rumpler F."/>
            <person name="Villalobos L.I.A.C."/>
            <person name="Clay J.M."/>
            <person name="Skokan R."/>
            <person name="Toyoda A."/>
            <person name="Suzuki Y."/>
            <person name="Kagoshima H."/>
            <person name="Schijlen E."/>
            <person name="Tajeshwar N."/>
            <person name="Catarino B."/>
            <person name="Hetherington A.J."/>
            <person name="Saltykova A."/>
            <person name="Bonnot C."/>
            <person name="Breuninger H."/>
            <person name="Symeonidi A."/>
            <person name="Radhakrishnan G.V."/>
            <person name="Van Nieuwerburgh F."/>
            <person name="Deforce D."/>
            <person name="Chang C."/>
            <person name="Karol K.G."/>
            <person name="Hedrich R."/>
            <person name="Ulvskov P."/>
            <person name="Glockner G."/>
            <person name="Delwiche C.F."/>
            <person name="Petrasek J."/>
            <person name="Van de Peer Y."/>
            <person name="Friml J."/>
            <person name="Beilby M."/>
            <person name="Dolan L."/>
            <person name="Kohara Y."/>
            <person name="Sugano S."/>
            <person name="Fujiyama A."/>
            <person name="Delaux P.-M."/>
            <person name="Quint M."/>
            <person name="TheiBen G."/>
            <person name="Hagemann M."/>
            <person name="Harholt J."/>
            <person name="Dunand C."/>
            <person name="Zachgo S."/>
            <person name="Langdale J."/>
            <person name="Maumus F."/>
            <person name="Straeten D.V.D."/>
            <person name="Gould S.B."/>
            <person name="Rensing S.A."/>
        </authorList>
    </citation>
    <scope>NUCLEOTIDE SEQUENCE [LARGE SCALE GENOMIC DNA]</scope>
    <source>
        <strain evidence="3 4">S276</strain>
    </source>
</reference>
<dbReference type="Gramene" id="GBG82719">
    <property type="protein sequence ID" value="GBG82719"/>
    <property type="gene ID" value="CBR_g36247"/>
</dbReference>
<feature type="region of interest" description="Disordered" evidence="1">
    <location>
        <begin position="374"/>
        <end position="510"/>
    </location>
</feature>
<dbReference type="Proteomes" id="UP000265515">
    <property type="component" value="Unassembled WGS sequence"/>
</dbReference>
<gene>
    <name evidence="3" type="ORF">CBR_g36247</name>
</gene>
<evidence type="ECO:0000313" key="4">
    <source>
        <dbReference type="Proteomes" id="UP000265515"/>
    </source>
</evidence>
<comment type="caution">
    <text evidence="3">The sequence shown here is derived from an EMBL/GenBank/DDBJ whole genome shotgun (WGS) entry which is preliminary data.</text>
</comment>
<dbReference type="AlphaFoldDB" id="A0A388LK95"/>
<keyword evidence="4" id="KW-1185">Reference proteome</keyword>
<feature type="compositionally biased region" description="Acidic residues" evidence="1">
    <location>
        <begin position="408"/>
        <end position="430"/>
    </location>
</feature>
<evidence type="ECO:0000259" key="2">
    <source>
        <dbReference type="Pfam" id="PF04937"/>
    </source>
</evidence>
<evidence type="ECO:0000256" key="1">
    <source>
        <dbReference type="SAM" id="MobiDB-lite"/>
    </source>
</evidence>
<evidence type="ECO:0000313" key="3">
    <source>
        <dbReference type="EMBL" id="GBG82719.1"/>
    </source>
</evidence>
<name>A0A388LK95_CHABU</name>
<dbReference type="InterPro" id="IPR007021">
    <property type="entry name" value="DUF659"/>
</dbReference>
<dbReference type="Pfam" id="PF04937">
    <property type="entry name" value="DUF659"/>
    <property type="match status" value="1"/>
</dbReference>
<feature type="compositionally biased region" description="Acidic residues" evidence="1">
    <location>
        <begin position="99"/>
        <end position="113"/>
    </location>
</feature>
<feature type="compositionally biased region" description="Acidic residues" evidence="1">
    <location>
        <begin position="488"/>
        <end position="499"/>
    </location>
</feature>
<proteinExistence type="predicted"/>
<feature type="region of interest" description="Disordered" evidence="1">
    <location>
        <begin position="73"/>
        <end position="132"/>
    </location>
</feature>
<organism evidence="3 4">
    <name type="scientific">Chara braunii</name>
    <name type="common">Braun's stonewort</name>
    <dbReference type="NCBI Taxonomy" id="69332"/>
    <lineage>
        <taxon>Eukaryota</taxon>
        <taxon>Viridiplantae</taxon>
        <taxon>Streptophyta</taxon>
        <taxon>Charophyceae</taxon>
        <taxon>Charales</taxon>
        <taxon>Characeae</taxon>
        <taxon>Chara</taxon>
    </lineage>
</organism>
<dbReference type="EMBL" id="BFEA01000415">
    <property type="protein sequence ID" value="GBG82719.1"/>
    <property type="molecule type" value="Genomic_DNA"/>
</dbReference>
<sequence length="510" mass="57616">MLPGNSRGAKRLRCKLCNKEYKGNRQRAAEHFILARASARCPGANLSIWKRLHRIGAKLPPDLLERVRMALEHERDDDDDDIPDASDAGEEGGGGIPDQLEEECGAEGEEGLDEGTRGVMTGGSAGRGRPASLQAVMHGARARRTGRQTSIKRYVKNPRQEEIDDSCCEFFVENAIPFNAAKSKSFNKFTRACYGPQPAASHPLVPNGYNPLRCRLLDCLNKRLEEEEQVIRDDWEVTGCTFITDGTTDICGRSLMNYILAGRSKPVFIKCEDRLEVCEKAIIRIVTGQEREAQVWRGDIRAKAFFVEETILDRVFWTDVRKLTVVMKEPYNVLREVDKDVHCLSRIYDMACRLPGFSDMANVTEAVDDHEPAIGGAGSAVGGTTVCHDRAGPSTSRSVQRLGHAEEVNEEEEDEDEDAEDEDEEEEGEEEHIPGEEWVDERSDSDRSWTRREDAPVIPGTRCRLRSQTQPHGEERQPDEQQRLEQQQQEEEEEEEEEEFRLNSINSRLN</sequence>
<feature type="compositionally biased region" description="Basic and acidic residues" evidence="1">
    <location>
        <begin position="472"/>
        <end position="483"/>
    </location>
</feature>
<feature type="compositionally biased region" description="Basic and acidic residues" evidence="1">
    <location>
        <begin position="431"/>
        <end position="455"/>
    </location>
</feature>
<accession>A0A388LK95</accession>
<feature type="compositionally biased region" description="Acidic residues" evidence="1">
    <location>
        <begin position="75"/>
        <end position="90"/>
    </location>
</feature>
<feature type="domain" description="DUF659" evidence="2">
    <location>
        <begin position="210"/>
        <end position="279"/>
    </location>
</feature>
<protein>
    <recommendedName>
        <fullName evidence="2">DUF659 domain-containing protein</fullName>
    </recommendedName>
</protein>